<name>A0ABR2LM88_9ASPA</name>
<keyword evidence="2" id="KW-0479">Metal-binding</keyword>
<dbReference type="EMBL" id="JBBWWR010000017">
    <property type="protein sequence ID" value="KAK8945393.1"/>
    <property type="molecule type" value="Genomic_DNA"/>
</dbReference>
<keyword evidence="2" id="KW-0408">Iron</keyword>
<reference evidence="3 4" key="1">
    <citation type="journal article" date="2022" name="Nat. Plants">
        <title>Genomes of leafy and leafless Platanthera orchids illuminate the evolution of mycoheterotrophy.</title>
        <authorList>
            <person name="Li M.H."/>
            <person name="Liu K.W."/>
            <person name="Li Z."/>
            <person name="Lu H.C."/>
            <person name="Ye Q.L."/>
            <person name="Zhang D."/>
            <person name="Wang J.Y."/>
            <person name="Li Y.F."/>
            <person name="Zhong Z.M."/>
            <person name="Liu X."/>
            <person name="Yu X."/>
            <person name="Liu D.K."/>
            <person name="Tu X.D."/>
            <person name="Liu B."/>
            <person name="Hao Y."/>
            <person name="Liao X.Y."/>
            <person name="Jiang Y.T."/>
            <person name="Sun W.H."/>
            <person name="Chen J."/>
            <person name="Chen Y.Q."/>
            <person name="Ai Y."/>
            <person name="Zhai J.W."/>
            <person name="Wu S.S."/>
            <person name="Zhou Z."/>
            <person name="Hsiao Y.Y."/>
            <person name="Wu W.L."/>
            <person name="Chen Y.Y."/>
            <person name="Lin Y.F."/>
            <person name="Hsu J.L."/>
            <person name="Li C.Y."/>
            <person name="Wang Z.W."/>
            <person name="Zhao X."/>
            <person name="Zhong W.Y."/>
            <person name="Ma X.K."/>
            <person name="Ma L."/>
            <person name="Huang J."/>
            <person name="Chen G.Z."/>
            <person name="Huang M.Z."/>
            <person name="Huang L."/>
            <person name="Peng D.H."/>
            <person name="Luo Y.B."/>
            <person name="Zou S.Q."/>
            <person name="Chen S.P."/>
            <person name="Lan S."/>
            <person name="Tsai W.C."/>
            <person name="Van de Peer Y."/>
            <person name="Liu Z.J."/>
        </authorList>
    </citation>
    <scope>NUCLEOTIDE SEQUENCE [LARGE SCALE GENOMIC DNA]</scope>
    <source>
        <strain evidence="3">Lor288</strain>
    </source>
</reference>
<evidence type="ECO:0000256" key="2">
    <source>
        <dbReference type="ARBA" id="ARBA00022485"/>
    </source>
</evidence>
<sequence length="119" mass="13246">MDERNAKLPIKEEAANKLQTINCQQSSIDDARRLVVELVRDIPCKINLISFNPHRGSTFEPTSEEKMIGFRNVLAEAGCVVLLRPSRGDDQMAACGQLGEPGEFRPPVLRAPPRFRMAA</sequence>
<comment type="caution">
    <text evidence="3">The sequence shown here is derived from an EMBL/GenBank/DDBJ whole genome shotgun (WGS) entry which is preliminary data.</text>
</comment>
<dbReference type="Proteomes" id="UP001412067">
    <property type="component" value="Unassembled WGS sequence"/>
</dbReference>
<comment type="cofactor">
    <cofactor evidence="1">
        <name>[4Fe-4S] cluster</name>
        <dbReference type="ChEBI" id="CHEBI:49883"/>
    </cofactor>
</comment>
<protein>
    <recommendedName>
        <fullName evidence="5">Ribosomal RNA large subunit methyltransferase N</fullName>
    </recommendedName>
</protein>
<keyword evidence="4" id="KW-1185">Reference proteome</keyword>
<accession>A0ABR2LM88</accession>
<keyword evidence="2" id="KW-0004">4Fe-4S</keyword>
<dbReference type="PANTHER" id="PTHR30544">
    <property type="entry name" value="23S RRNA METHYLTRANSFERASE"/>
    <property type="match status" value="1"/>
</dbReference>
<dbReference type="InterPro" id="IPR040072">
    <property type="entry name" value="Methyltransferase_A"/>
</dbReference>
<gene>
    <name evidence="3" type="ORF">KSP40_PGU016281</name>
</gene>
<proteinExistence type="predicted"/>
<organism evidence="3 4">
    <name type="scientific">Platanthera guangdongensis</name>
    <dbReference type="NCBI Taxonomy" id="2320717"/>
    <lineage>
        <taxon>Eukaryota</taxon>
        <taxon>Viridiplantae</taxon>
        <taxon>Streptophyta</taxon>
        <taxon>Embryophyta</taxon>
        <taxon>Tracheophyta</taxon>
        <taxon>Spermatophyta</taxon>
        <taxon>Magnoliopsida</taxon>
        <taxon>Liliopsida</taxon>
        <taxon>Asparagales</taxon>
        <taxon>Orchidaceae</taxon>
        <taxon>Orchidoideae</taxon>
        <taxon>Orchideae</taxon>
        <taxon>Orchidinae</taxon>
        <taxon>Platanthera</taxon>
    </lineage>
</organism>
<dbReference type="Gene3D" id="3.20.20.70">
    <property type="entry name" value="Aldolase class I"/>
    <property type="match status" value="1"/>
</dbReference>
<keyword evidence="2" id="KW-0411">Iron-sulfur</keyword>
<dbReference type="PANTHER" id="PTHR30544:SF9">
    <property type="entry name" value="RADICAL SAM SUPERFAMILY PROTEIN"/>
    <property type="match status" value="1"/>
</dbReference>
<evidence type="ECO:0000313" key="3">
    <source>
        <dbReference type="EMBL" id="KAK8945393.1"/>
    </source>
</evidence>
<dbReference type="InterPro" id="IPR013785">
    <property type="entry name" value="Aldolase_TIM"/>
</dbReference>
<evidence type="ECO:0000256" key="1">
    <source>
        <dbReference type="ARBA" id="ARBA00001966"/>
    </source>
</evidence>
<evidence type="ECO:0000313" key="4">
    <source>
        <dbReference type="Proteomes" id="UP001412067"/>
    </source>
</evidence>
<evidence type="ECO:0008006" key="5">
    <source>
        <dbReference type="Google" id="ProtNLM"/>
    </source>
</evidence>